<dbReference type="EMBL" id="GBXM01018485">
    <property type="protein sequence ID" value="JAH90092.1"/>
    <property type="molecule type" value="Transcribed_RNA"/>
</dbReference>
<proteinExistence type="predicted"/>
<accession>A0A0E9WIA4</accession>
<organism evidence="1">
    <name type="scientific">Anguilla anguilla</name>
    <name type="common">European freshwater eel</name>
    <name type="synonym">Muraena anguilla</name>
    <dbReference type="NCBI Taxonomy" id="7936"/>
    <lineage>
        <taxon>Eukaryota</taxon>
        <taxon>Metazoa</taxon>
        <taxon>Chordata</taxon>
        <taxon>Craniata</taxon>
        <taxon>Vertebrata</taxon>
        <taxon>Euteleostomi</taxon>
        <taxon>Actinopterygii</taxon>
        <taxon>Neopterygii</taxon>
        <taxon>Teleostei</taxon>
        <taxon>Anguilliformes</taxon>
        <taxon>Anguillidae</taxon>
        <taxon>Anguilla</taxon>
    </lineage>
</organism>
<name>A0A0E9WIA4_ANGAN</name>
<sequence>MNRLSGKSRGQVSSLQVSSLQMSSLQVSSLITHKCVFNSFTRSYSFFLLLHCFACTFYPPH</sequence>
<dbReference type="AlphaFoldDB" id="A0A0E9WIA4"/>
<reference evidence="1" key="2">
    <citation type="journal article" date="2015" name="Fish Shellfish Immunol.">
        <title>Early steps in the European eel (Anguilla anguilla)-Vibrio vulnificus interaction in the gills: Role of the RtxA13 toxin.</title>
        <authorList>
            <person name="Callol A."/>
            <person name="Pajuelo D."/>
            <person name="Ebbesson L."/>
            <person name="Teles M."/>
            <person name="MacKenzie S."/>
            <person name="Amaro C."/>
        </authorList>
    </citation>
    <scope>NUCLEOTIDE SEQUENCE</scope>
</reference>
<reference evidence="1" key="1">
    <citation type="submission" date="2014-11" db="EMBL/GenBank/DDBJ databases">
        <authorList>
            <person name="Amaro Gonzalez C."/>
        </authorList>
    </citation>
    <scope>NUCLEOTIDE SEQUENCE</scope>
</reference>
<protein>
    <submittedName>
        <fullName evidence="1">Uncharacterized protein</fullName>
    </submittedName>
</protein>
<evidence type="ECO:0000313" key="1">
    <source>
        <dbReference type="EMBL" id="JAH90092.1"/>
    </source>
</evidence>